<dbReference type="AlphaFoldDB" id="A0A9N8GT73"/>
<gene>
    <name evidence="2" type="ORF">GHA_02916</name>
    <name evidence="3" type="ORF">TML_03039</name>
</gene>
<proteinExistence type="predicted"/>
<protein>
    <submittedName>
        <fullName evidence="2">Fibronectin type III protein</fullName>
    </submittedName>
</protein>
<dbReference type="EMBL" id="CAIIUA010000001">
    <property type="protein sequence ID" value="CAC9212065.1"/>
    <property type="molecule type" value="Genomic_DNA"/>
</dbReference>
<accession>A0A9N8GT73</accession>
<evidence type="ECO:0000313" key="4">
    <source>
        <dbReference type="Proteomes" id="UP000834503"/>
    </source>
</evidence>
<evidence type="ECO:0000313" key="2">
    <source>
        <dbReference type="EMBL" id="CAB5560507.1"/>
    </source>
</evidence>
<keyword evidence="5" id="KW-1185">Reference proteome</keyword>
<name>A0A9N8GT73_9ENTR</name>
<evidence type="ECO:0000313" key="5">
    <source>
        <dbReference type="Proteomes" id="UP000837205"/>
    </source>
</evidence>
<organism evidence="2 4">
    <name type="scientific">Citrobacter werkmanii</name>
    <dbReference type="NCBI Taxonomy" id="67827"/>
    <lineage>
        <taxon>Bacteria</taxon>
        <taxon>Pseudomonadati</taxon>
        <taxon>Pseudomonadota</taxon>
        <taxon>Gammaproteobacteria</taxon>
        <taxon>Enterobacterales</taxon>
        <taxon>Enterobacteriaceae</taxon>
        <taxon>Citrobacter</taxon>
        <taxon>Citrobacter freundii complex</taxon>
    </lineage>
</organism>
<reference evidence="2" key="1">
    <citation type="submission" date="2020-05" db="EMBL/GenBank/DDBJ databases">
        <authorList>
            <person name="Delgado-Blas J."/>
        </authorList>
    </citation>
    <scope>NUCLEOTIDE SEQUENCE</scope>
    <source>
        <strain evidence="2">BB1459</strain>
        <strain evidence="3">BB1480</strain>
    </source>
</reference>
<dbReference type="Proteomes" id="UP000834503">
    <property type="component" value="Unassembled WGS sequence"/>
</dbReference>
<dbReference type="Pfam" id="PF12421">
    <property type="entry name" value="Ig_GpJ_C"/>
    <property type="match status" value="1"/>
</dbReference>
<evidence type="ECO:0000313" key="3">
    <source>
        <dbReference type="EMBL" id="CAC9212065.1"/>
    </source>
</evidence>
<dbReference type="InterPro" id="IPR021034">
    <property type="entry name" value="GpJ_C"/>
</dbReference>
<feature type="domain" description="Tip attachment protein J C-terminal receptor binding" evidence="1">
    <location>
        <begin position="83"/>
        <end position="147"/>
    </location>
</feature>
<dbReference type="Proteomes" id="UP000837205">
    <property type="component" value="Unassembled WGS sequence"/>
</dbReference>
<sequence>MNEVSLKYLTAPSITSGGNAPTFMLTPDGRLTARNADISGHISANSGTLNNVTIAENCTINGMLRAENIVGDIVKAVGRAFPGSATHPNGTLTVQKQDDQRFDRQIIISSITFAGGKGKSETSNEIWTDCGLVVKNNGREIYYGTKTTNSTGAHTRCLA</sequence>
<dbReference type="EMBL" id="CAHPQX010000012">
    <property type="protein sequence ID" value="CAB5560507.1"/>
    <property type="molecule type" value="Genomic_DNA"/>
</dbReference>
<evidence type="ECO:0000259" key="1">
    <source>
        <dbReference type="Pfam" id="PF12421"/>
    </source>
</evidence>
<comment type="caution">
    <text evidence="2">The sequence shown here is derived from an EMBL/GenBank/DDBJ whole genome shotgun (WGS) entry which is preliminary data.</text>
</comment>